<evidence type="ECO:0000256" key="1">
    <source>
        <dbReference type="ARBA" id="ARBA00022676"/>
    </source>
</evidence>
<reference evidence="3" key="1">
    <citation type="submission" date="2020-08" db="EMBL/GenBank/DDBJ databases">
        <title>Genomic Encyclopedia of Type Strains, Phase III (KMG-III): the genomes of soil and plant-associated and newly described type strains.</title>
        <authorList>
            <person name="Whitman W."/>
        </authorList>
    </citation>
    <scope>NUCLEOTIDE SEQUENCE [LARGE SCALE GENOMIC DNA]</scope>
    <source>
        <strain evidence="3">CECT 8628</strain>
    </source>
</reference>
<dbReference type="InterPro" id="IPR002516">
    <property type="entry name" value="Glyco_trans_11"/>
</dbReference>
<comment type="caution">
    <text evidence="3">The sequence shown here is derived from an EMBL/GenBank/DDBJ whole genome shotgun (WGS) entry which is preliminary data.</text>
</comment>
<dbReference type="Proteomes" id="UP000539265">
    <property type="component" value="Unassembled WGS sequence"/>
</dbReference>
<evidence type="ECO:0000256" key="2">
    <source>
        <dbReference type="ARBA" id="ARBA00022679"/>
    </source>
</evidence>
<dbReference type="OrthoDB" id="9794601at2"/>
<dbReference type="GO" id="GO:0008107">
    <property type="term" value="F:galactoside 2-alpha-L-fucosyltransferase activity"/>
    <property type="evidence" value="ECO:0007669"/>
    <property type="project" value="InterPro"/>
</dbReference>
<proteinExistence type="predicted"/>
<dbReference type="EMBL" id="JACHWX010000011">
    <property type="protein sequence ID" value="MBB3057089.1"/>
    <property type="molecule type" value="Genomic_DNA"/>
</dbReference>
<sequence>MIAVRLEGRLGNQLFQYAFIYSVSKNLKTRFYIDKSVINFMVLAYFDIKPARLSVLDQYVFTISGYKNIFNHHLKVAFYKLLKGICGLHELIFENELSPGEQLKSINDKVLYTGFFQSEDYFIDHKKEIINLFSIKRNYCEQFENILKTLPASKKYVTVHIRRGDYAGLGLALSSDYYKRAIDSIHTDENYYIFISDDFEFINREFGHIENKYLSENAEIIDFQFLTHADVCILSASSFSWWGAYLNPKHPKVIAPAYWLGKNEGKELPVNVIPEGWIKFK</sequence>
<name>A0A839SKM8_9SPHI</name>
<dbReference type="Pfam" id="PF01531">
    <property type="entry name" value="Glyco_transf_11"/>
    <property type="match status" value="1"/>
</dbReference>
<evidence type="ECO:0000313" key="4">
    <source>
        <dbReference type="Proteomes" id="UP000539265"/>
    </source>
</evidence>
<accession>A0A839SKM8</accession>
<dbReference type="GO" id="GO:0005975">
    <property type="term" value="P:carbohydrate metabolic process"/>
    <property type="evidence" value="ECO:0007669"/>
    <property type="project" value="InterPro"/>
</dbReference>
<protein>
    <recommendedName>
        <fullName evidence="5">Glycosyl transferase family 11</fullName>
    </recommendedName>
</protein>
<evidence type="ECO:0008006" key="5">
    <source>
        <dbReference type="Google" id="ProtNLM"/>
    </source>
</evidence>
<dbReference type="PANTHER" id="PTHR11927:SF9">
    <property type="entry name" value="L-FUCOSYLTRANSFERASE"/>
    <property type="match status" value="1"/>
</dbReference>
<keyword evidence="4" id="KW-1185">Reference proteome</keyword>
<dbReference type="AlphaFoldDB" id="A0A839SKM8"/>
<dbReference type="PANTHER" id="PTHR11927">
    <property type="entry name" value="GALACTOSIDE 2-L-FUCOSYLTRANSFERASE"/>
    <property type="match status" value="1"/>
</dbReference>
<dbReference type="GO" id="GO:0016020">
    <property type="term" value="C:membrane"/>
    <property type="evidence" value="ECO:0007669"/>
    <property type="project" value="InterPro"/>
</dbReference>
<keyword evidence="2" id="KW-0808">Transferase</keyword>
<gene>
    <name evidence="3" type="ORF">FHS11_003517</name>
</gene>
<dbReference type="RefSeq" id="WP_096355586.1">
    <property type="nucleotide sequence ID" value="NZ_AP017313.1"/>
</dbReference>
<dbReference type="CDD" id="cd11301">
    <property type="entry name" value="Fut1_Fut2_like"/>
    <property type="match status" value="1"/>
</dbReference>
<organism evidence="3 4">
    <name type="scientific">Mucilaginibacter gotjawali</name>
    <dbReference type="NCBI Taxonomy" id="1550579"/>
    <lineage>
        <taxon>Bacteria</taxon>
        <taxon>Pseudomonadati</taxon>
        <taxon>Bacteroidota</taxon>
        <taxon>Sphingobacteriia</taxon>
        <taxon>Sphingobacteriales</taxon>
        <taxon>Sphingobacteriaceae</taxon>
        <taxon>Mucilaginibacter</taxon>
    </lineage>
</organism>
<keyword evidence="1" id="KW-0328">Glycosyltransferase</keyword>
<evidence type="ECO:0000313" key="3">
    <source>
        <dbReference type="EMBL" id="MBB3057089.1"/>
    </source>
</evidence>